<dbReference type="EMBL" id="AVFL01000008">
    <property type="protein sequence ID" value="EWY40247.1"/>
    <property type="molecule type" value="Genomic_DNA"/>
</dbReference>
<feature type="active site" description="Proton acceptor" evidence="4">
    <location>
        <position position="76"/>
    </location>
</feature>
<dbReference type="Gene3D" id="3.90.950.10">
    <property type="match status" value="1"/>
</dbReference>
<protein>
    <recommendedName>
        <fullName evidence="4">dTTP/UTP pyrophosphatase</fullName>
        <shortName evidence="4">dTTPase/UTPase</shortName>
        <ecNumber evidence="4">3.6.1.9</ecNumber>
    </recommendedName>
    <alternativeName>
        <fullName evidence="4">Nucleoside triphosphate pyrophosphatase</fullName>
    </alternativeName>
    <alternativeName>
        <fullName evidence="4">Nucleotide pyrophosphatase</fullName>
        <shortName evidence="4">Nucleotide PPase</shortName>
    </alternativeName>
</protein>
<keyword evidence="2 4" id="KW-0378">Hydrolase</keyword>
<name>W9H6D0_9PROT</name>
<dbReference type="AlphaFoldDB" id="W9H6D0"/>
<feature type="site" description="Important for substrate specificity" evidence="4">
    <location>
        <position position="18"/>
    </location>
</feature>
<dbReference type="PANTHER" id="PTHR43213:SF5">
    <property type="entry name" value="BIFUNCTIONAL DTTP_UTP PYROPHOSPHATASE_METHYLTRANSFERASE PROTEIN-RELATED"/>
    <property type="match status" value="1"/>
</dbReference>
<organism evidence="5 6">
    <name type="scientific">Skermanella stibiiresistens SB22</name>
    <dbReference type="NCBI Taxonomy" id="1385369"/>
    <lineage>
        <taxon>Bacteria</taxon>
        <taxon>Pseudomonadati</taxon>
        <taxon>Pseudomonadota</taxon>
        <taxon>Alphaproteobacteria</taxon>
        <taxon>Rhodospirillales</taxon>
        <taxon>Azospirillaceae</taxon>
        <taxon>Skermanella</taxon>
    </lineage>
</organism>
<dbReference type="InterPro" id="IPR029001">
    <property type="entry name" value="ITPase-like_fam"/>
</dbReference>
<evidence type="ECO:0000256" key="1">
    <source>
        <dbReference type="ARBA" id="ARBA00001968"/>
    </source>
</evidence>
<reference evidence="5 6" key="1">
    <citation type="submission" date="2013-08" db="EMBL/GenBank/DDBJ databases">
        <title>The genome sequence of Skermanella stibiiresistens.</title>
        <authorList>
            <person name="Zhu W."/>
            <person name="Wang G."/>
        </authorList>
    </citation>
    <scope>NUCLEOTIDE SEQUENCE [LARGE SCALE GENOMIC DNA]</scope>
    <source>
        <strain evidence="5 6">SB22</strain>
    </source>
</reference>
<gene>
    <name evidence="5" type="ORF">N825_36635</name>
</gene>
<comment type="catalytic activity">
    <reaction evidence="4">
        <text>UTP + H2O = UMP + diphosphate + H(+)</text>
        <dbReference type="Rhea" id="RHEA:29395"/>
        <dbReference type="ChEBI" id="CHEBI:15377"/>
        <dbReference type="ChEBI" id="CHEBI:15378"/>
        <dbReference type="ChEBI" id="CHEBI:33019"/>
        <dbReference type="ChEBI" id="CHEBI:46398"/>
        <dbReference type="ChEBI" id="CHEBI:57865"/>
        <dbReference type="EC" id="3.6.1.9"/>
    </reaction>
</comment>
<evidence type="ECO:0000256" key="2">
    <source>
        <dbReference type="ARBA" id="ARBA00022801"/>
    </source>
</evidence>
<dbReference type="OrthoDB" id="9807767at2"/>
<dbReference type="GO" id="GO:0036218">
    <property type="term" value="F:dTTP diphosphatase activity"/>
    <property type="evidence" value="ECO:0007669"/>
    <property type="project" value="RHEA"/>
</dbReference>
<feature type="site" description="Important for substrate specificity" evidence="4">
    <location>
        <position position="160"/>
    </location>
</feature>
<dbReference type="PATRIC" id="fig|1385369.3.peg.2630"/>
<dbReference type="SUPFAM" id="SSF52972">
    <property type="entry name" value="ITPase-like"/>
    <property type="match status" value="1"/>
</dbReference>
<comment type="subcellular location">
    <subcellularLocation>
        <location evidence="4">Cytoplasm</location>
    </subcellularLocation>
</comment>
<keyword evidence="6" id="KW-1185">Reference proteome</keyword>
<keyword evidence="3 4" id="KW-0546">Nucleotide metabolism</keyword>
<comment type="cofactor">
    <cofactor evidence="1 4">
        <name>a divalent metal cation</name>
        <dbReference type="ChEBI" id="CHEBI:60240"/>
    </cofactor>
</comment>
<dbReference type="Proteomes" id="UP000019486">
    <property type="component" value="Unassembled WGS sequence"/>
</dbReference>
<dbReference type="HAMAP" id="MF_00528">
    <property type="entry name" value="Maf"/>
    <property type="match status" value="1"/>
</dbReference>
<dbReference type="Pfam" id="PF02545">
    <property type="entry name" value="Maf"/>
    <property type="match status" value="1"/>
</dbReference>
<proteinExistence type="inferred from homology"/>
<sequence>MTVAPAPNTLVLASASPRRLDLLRQIGIDPASIDPADLDETPLRDELPARHAARLAAEKAALVAARHAGSHVLAADTVVACGRRILPKAETEQQARACLKLLSGRRHRVFGGVALVLPDGRTLDRVVQTAVTFKVLSHEETEDYIASNEWHGKAGGYAIQGRAAALIRWIGGSYSNVVGLPLFEVSNMLRGVGFVPAAAQSPTLS</sequence>
<dbReference type="GO" id="GO:0009117">
    <property type="term" value="P:nucleotide metabolic process"/>
    <property type="evidence" value="ECO:0007669"/>
    <property type="project" value="UniProtKB-KW"/>
</dbReference>
<evidence type="ECO:0000313" key="6">
    <source>
        <dbReference type="Proteomes" id="UP000019486"/>
    </source>
</evidence>
<comment type="similarity">
    <text evidence="4">Belongs to the Maf family. YhdE subfamily.</text>
</comment>
<dbReference type="NCBIfam" id="TIGR00172">
    <property type="entry name" value="maf"/>
    <property type="match status" value="1"/>
</dbReference>
<dbReference type="GO" id="GO:0036221">
    <property type="term" value="F:UTP diphosphatase activity"/>
    <property type="evidence" value="ECO:0007669"/>
    <property type="project" value="RHEA"/>
</dbReference>
<dbReference type="PANTHER" id="PTHR43213">
    <property type="entry name" value="BIFUNCTIONAL DTTP/UTP PYROPHOSPHATASE/METHYLTRANSFERASE PROTEIN-RELATED"/>
    <property type="match status" value="1"/>
</dbReference>
<feature type="site" description="Important for substrate specificity" evidence="4">
    <location>
        <position position="77"/>
    </location>
</feature>
<accession>W9H6D0</accession>
<dbReference type="CDD" id="cd00555">
    <property type="entry name" value="Maf"/>
    <property type="match status" value="1"/>
</dbReference>
<dbReference type="EC" id="3.6.1.9" evidence="4"/>
<dbReference type="GO" id="GO:0005737">
    <property type="term" value="C:cytoplasm"/>
    <property type="evidence" value="ECO:0007669"/>
    <property type="project" value="UniProtKB-SubCell"/>
</dbReference>
<dbReference type="RefSeq" id="WP_037452071.1">
    <property type="nucleotide sequence ID" value="NZ_AVFL01000008.1"/>
</dbReference>
<dbReference type="STRING" id="1385369.N825_36635"/>
<evidence type="ECO:0000313" key="5">
    <source>
        <dbReference type="EMBL" id="EWY40247.1"/>
    </source>
</evidence>
<comment type="caution">
    <text evidence="5">The sequence shown here is derived from an EMBL/GenBank/DDBJ whole genome shotgun (WGS) entry which is preliminary data.</text>
</comment>
<dbReference type="PIRSF" id="PIRSF006305">
    <property type="entry name" value="Maf"/>
    <property type="match status" value="1"/>
</dbReference>
<comment type="caution">
    <text evidence="4">Lacks conserved residue(s) required for the propagation of feature annotation.</text>
</comment>
<evidence type="ECO:0000256" key="3">
    <source>
        <dbReference type="ARBA" id="ARBA00023080"/>
    </source>
</evidence>
<comment type="catalytic activity">
    <reaction evidence="4">
        <text>dTTP + H2O = dTMP + diphosphate + H(+)</text>
        <dbReference type="Rhea" id="RHEA:28534"/>
        <dbReference type="ChEBI" id="CHEBI:15377"/>
        <dbReference type="ChEBI" id="CHEBI:15378"/>
        <dbReference type="ChEBI" id="CHEBI:33019"/>
        <dbReference type="ChEBI" id="CHEBI:37568"/>
        <dbReference type="ChEBI" id="CHEBI:63528"/>
        <dbReference type="EC" id="3.6.1.9"/>
    </reaction>
</comment>
<dbReference type="InterPro" id="IPR003697">
    <property type="entry name" value="Maf-like"/>
</dbReference>
<comment type="function">
    <text evidence="4">Nucleoside triphosphate pyrophosphatase that hydrolyzes dTTP and UTP. May have a dual role in cell division arrest and in preventing the incorporation of modified nucleotides into cellular nucleic acids.</text>
</comment>
<evidence type="ECO:0000256" key="4">
    <source>
        <dbReference type="HAMAP-Rule" id="MF_00528"/>
    </source>
</evidence>
<keyword evidence="4" id="KW-0963">Cytoplasm</keyword>